<dbReference type="SUPFAM" id="SSF82549">
    <property type="entry name" value="DAK1/DegV-like"/>
    <property type="match status" value="1"/>
</dbReference>
<evidence type="ECO:0000313" key="5">
    <source>
        <dbReference type="Proteomes" id="UP001290462"/>
    </source>
</evidence>
<dbReference type="InterPro" id="IPR050270">
    <property type="entry name" value="DegV_domain_contain"/>
</dbReference>
<dbReference type="PANTHER" id="PTHR33434:SF2">
    <property type="entry name" value="FATTY ACID-BINDING PROTEIN TM_1468"/>
    <property type="match status" value="1"/>
</dbReference>
<dbReference type="PROSITE" id="PS51480">
    <property type="entry name" value="DHAL"/>
    <property type="match status" value="1"/>
</dbReference>
<dbReference type="Proteomes" id="UP001290462">
    <property type="component" value="Unassembled WGS sequence"/>
</dbReference>
<name>A0AAW9K3G5_CARML</name>
<dbReference type="Pfam" id="PF02645">
    <property type="entry name" value="DegV"/>
    <property type="match status" value="1"/>
</dbReference>
<dbReference type="SMART" id="SM01121">
    <property type="entry name" value="Dak1_2"/>
    <property type="match status" value="1"/>
</dbReference>
<evidence type="ECO:0000313" key="4">
    <source>
        <dbReference type="EMBL" id="MDZ5757761.1"/>
    </source>
</evidence>
<comment type="function">
    <text evidence="1">May bind long-chain fatty acids, such as palmitate, and may play a role in lipid transport or fatty acid metabolism.</text>
</comment>
<dbReference type="GO" id="GO:0004371">
    <property type="term" value="F:glycerone kinase activity"/>
    <property type="evidence" value="ECO:0007669"/>
    <property type="project" value="InterPro"/>
</dbReference>
<dbReference type="Pfam" id="PF02734">
    <property type="entry name" value="Dak2"/>
    <property type="match status" value="1"/>
</dbReference>
<sequence>MRERGGDLTSDHLVVAFQAGAQRVIQQKNHLNGINVFPVEDGDTGSNLASLMSSLLEEALRQMQTTQEVFTNMADAALIGARGNSGIIFAQYLNGLASRLTDSTEKFSTSAFATSAKFAVEDAYQAIEKPVEGTMITVIREWAETLFMHKETERDIEPLLEKGLEAAKKALSETPKQLKILKKKSVVDAGAKGFVLFIEGFTEAICDSNFQLENKEEGTEYVTLMQRDGTQHESDEEPIFRYCTEVLLAKTTATSTAIKEQLAGLGDSLIVANSPSRTRIHIHTNQPEEVVHRLRQVGEIQQQKADDMLMQYQLKKGPKHAIALVTDSIADLPQEFIFNNQIQVLPMNLLIDSVSYLDKVTLQPSYFYKLNRLAKENPTSAQPNSKTVENLFSFLGSHYQEIIVVTVAGKLSGTYQMIKEVAKKFQTKNLKIAVIDSKQNSAAEGLVVMNAAEWIAEGLPFNQVVENVELATQTTEILVSVNELDAMVRSGRLPGIAGKIAKFINLKPIVGLDQAGGGKINGVAFSTASNEKKIMNKIKKRKKAGEISRYAVIHANDLERATKLSQEFTKEIGFPPTYLMEISTVVAMSAGEGCVAIALSWTEGRGEKG</sequence>
<comment type="caution">
    <text evidence="4">The sequence shown here is derived from an EMBL/GenBank/DDBJ whole genome shotgun (WGS) entry which is preliminary data.</text>
</comment>
<dbReference type="GO" id="GO:0006071">
    <property type="term" value="P:glycerol metabolic process"/>
    <property type="evidence" value="ECO:0007669"/>
    <property type="project" value="InterPro"/>
</dbReference>
<dbReference type="GO" id="GO:0008289">
    <property type="term" value="F:lipid binding"/>
    <property type="evidence" value="ECO:0007669"/>
    <property type="project" value="UniProtKB-KW"/>
</dbReference>
<dbReference type="InterPro" id="IPR048394">
    <property type="entry name" value="FakA-like_M"/>
</dbReference>
<feature type="domain" description="DhaL" evidence="3">
    <location>
        <begin position="11"/>
        <end position="203"/>
    </location>
</feature>
<dbReference type="PANTHER" id="PTHR33434">
    <property type="entry name" value="DEGV DOMAIN-CONTAINING PROTEIN DR_1986-RELATED"/>
    <property type="match status" value="1"/>
</dbReference>
<gene>
    <name evidence="4" type="ORF">RAK27_03735</name>
</gene>
<dbReference type="Pfam" id="PF21645">
    <property type="entry name" value="FakA-like_M"/>
    <property type="match status" value="1"/>
</dbReference>
<accession>A0AAW9K3G5</accession>
<keyword evidence="2" id="KW-0446">Lipid-binding</keyword>
<reference evidence="4" key="1">
    <citation type="submission" date="2023-08" db="EMBL/GenBank/DDBJ databases">
        <title>Genomic characterization of piscicolin 126 produced by Carnobacterium maltaromaticum CM22 strain isolated from salmon (Salmo salar).</title>
        <authorList>
            <person name="Gonzalez-Gragera E."/>
            <person name="Garcia-Lopez J.D."/>
            <person name="Teso-Perez C."/>
            <person name="Gimenez-Hernandez I."/>
            <person name="Peralta-Sanchez J.M."/>
            <person name="Valdivia E."/>
            <person name="Montalban-Lopez M."/>
            <person name="Martin-Platero A.M."/>
            <person name="Banos A."/>
            <person name="Martinez-Bueno M."/>
        </authorList>
    </citation>
    <scope>NUCLEOTIDE SEQUENCE</scope>
    <source>
        <strain evidence="4">CM22</strain>
    </source>
</reference>
<evidence type="ECO:0000256" key="2">
    <source>
        <dbReference type="ARBA" id="ARBA00023121"/>
    </source>
</evidence>
<evidence type="ECO:0000256" key="1">
    <source>
        <dbReference type="ARBA" id="ARBA00003238"/>
    </source>
</evidence>
<dbReference type="PROSITE" id="PS51482">
    <property type="entry name" value="DEGV"/>
    <property type="match status" value="1"/>
</dbReference>
<dbReference type="InterPro" id="IPR004007">
    <property type="entry name" value="DhaL_dom"/>
</dbReference>
<dbReference type="Gene3D" id="3.30.1180.10">
    <property type="match status" value="1"/>
</dbReference>
<protein>
    <submittedName>
        <fullName evidence="4">DegV family protein</fullName>
    </submittedName>
</protein>
<dbReference type="SUPFAM" id="SSF101473">
    <property type="entry name" value="DhaL-like"/>
    <property type="match status" value="1"/>
</dbReference>
<dbReference type="Gene3D" id="3.40.50.10170">
    <property type="match status" value="1"/>
</dbReference>
<dbReference type="InterPro" id="IPR033470">
    <property type="entry name" value="FakA-like_C"/>
</dbReference>
<dbReference type="Gene3D" id="1.25.40.340">
    <property type="match status" value="1"/>
</dbReference>
<organism evidence="4 5">
    <name type="scientific">Carnobacterium maltaromaticum</name>
    <name type="common">Carnobacterium piscicola</name>
    <dbReference type="NCBI Taxonomy" id="2751"/>
    <lineage>
        <taxon>Bacteria</taxon>
        <taxon>Bacillati</taxon>
        <taxon>Bacillota</taxon>
        <taxon>Bacilli</taxon>
        <taxon>Lactobacillales</taxon>
        <taxon>Carnobacteriaceae</taxon>
        <taxon>Carnobacterium</taxon>
    </lineage>
</organism>
<dbReference type="InterPro" id="IPR036117">
    <property type="entry name" value="DhaL_dom_sf"/>
</dbReference>
<dbReference type="SMART" id="SM01120">
    <property type="entry name" value="Dak2"/>
    <property type="match status" value="1"/>
</dbReference>
<evidence type="ECO:0000259" key="3">
    <source>
        <dbReference type="PROSITE" id="PS51480"/>
    </source>
</evidence>
<dbReference type="InterPro" id="IPR043168">
    <property type="entry name" value="DegV_C"/>
</dbReference>
<dbReference type="RefSeq" id="WP_322808523.1">
    <property type="nucleotide sequence ID" value="NZ_JAVBVO010000002.1"/>
</dbReference>
<dbReference type="NCBIfam" id="TIGR00762">
    <property type="entry name" value="DegV"/>
    <property type="match status" value="1"/>
</dbReference>
<proteinExistence type="predicted"/>
<dbReference type="InterPro" id="IPR003797">
    <property type="entry name" value="DegV"/>
</dbReference>
<dbReference type="EMBL" id="JAVBVO010000002">
    <property type="protein sequence ID" value="MDZ5757761.1"/>
    <property type="molecule type" value="Genomic_DNA"/>
</dbReference>
<dbReference type="AlphaFoldDB" id="A0AAW9K3G5"/>